<dbReference type="GO" id="GO:1903479">
    <property type="term" value="P:mitotic actomyosin contractile ring assembly actin filament organization"/>
    <property type="evidence" value="ECO:0007669"/>
    <property type="project" value="TreeGrafter"/>
</dbReference>
<dbReference type="Gene3D" id="1.10.506.10">
    <property type="entry name" value="GTPase Activation - p120gap, domain 1"/>
    <property type="match status" value="1"/>
</dbReference>
<organism evidence="3 4">
    <name type="scientific">Hamiltosporidium magnivora</name>
    <dbReference type="NCBI Taxonomy" id="148818"/>
    <lineage>
        <taxon>Eukaryota</taxon>
        <taxon>Fungi</taxon>
        <taxon>Fungi incertae sedis</taxon>
        <taxon>Microsporidia</taxon>
        <taxon>Dubosqiidae</taxon>
        <taxon>Hamiltosporidium</taxon>
    </lineage>
</organism>
<dbReference type="GO" id="GO:0005516">
    <property type="term" value="F:calmodulin binding"/>
    <property type="evidence" value="ECO:0007669"/>
    <property type="project" value="TreeGrafter"/>
</dbReference>
<feature type="region of interest" description="Disordered" evidence="1">
    <location>
        <begin position="384"/>
        <end position="418"/>
    </location>
</feature>
<reference evidence="3 4" key="1">
    <citation type="submission" date="2017-12" db="EMBL/GenBank/DDBJ databases">
        <authorList>
            <person name="Pombert J.-F."/>
            <person name="Haag K.L."/>
            <person name="Ebert D."/>
        </authorList>
    </citation>
    <scope>NUCLEOTIDE SEQUENCE [LARGE SCALE GENOMIC DNA]</scope>
    <source>
        <strain evidence="3">BE-OM-2</strain>
    </source>
</reference>
<dbReference type="PANTHER" id="PTHR14149:SF14">
    <property type="entry name" value="CALPONIN-HOMOLOGY (CH) DOMAIN-CONTAINING PROTEIN"/>
    <property type="match status" value="1"/>
</dbReference>
<gene>
    <name evidence="3" type="ORF">CWI36_1590p0010</name>
</gene>
<feature type="compositionally biased region" description="Low complexity" evidence="1">
    <location>
        <begin position="1035"/>
        <end position="1061"/>
    </location>
</feature>
<proteinExistence type="predicted"/>
<dbReference type="SUPFAM" id="SSF143885">
    <property type="entry name" value="RGC domain-like"/>
    <property type="match status" value="1"/>
</dbReference>
<dbReference type="PANTHER" id="PTHR14149">
    <property type="entry name" value="RAS GTPASE-ACTIVATING PROTEIN WITH IQ MOTIF"/>
    <property type="match status" value="1"/>
</dbReference>
<dbReference type="EMBL" id="PITI01001590">
    <property type="protein sequence ID" value="TBU00594.1"/>
    <property type="molecule type" value="Genomic_DNA"/>
</dbReference>
<comment type="caution">
    <text evidence="3">The sequence shown here is derived from an EMBL/GenBank/DDBJ whole genome shotgun (WGS) entry which is preliminary data.</text>
</comment>
<feature type="region of interest" description="Disordered" evidence="1">
    <location>
        <begin position="642"/>
        <end position="701"/>
    </location>
</feature>
<dbReference type="GO" id="GO:0005096">
    <property type="term" value="F:GTPase activator activity"/>
    <property type="evidence" value="ECO:0007669"/>
    <property type="project" value="TreeGrafter"/>
</dbReference>
<feature type="compositionally biased region" description="Basic and acidic residues" evidence="1">
    <location>
        <begin position="390"/>
        <end position="402"/>
    </location>
</feature>
<evidence type="ECO:0000313" key="3">
    <source>
        <dbReference type="EMBL" id="TBU00594.1"/>
    </source>
</evidence>
<feature type="non-terminal residue" evidence="3">
    <location>
        <position position="1"/>
    </location>
</feature>
<dbReference type="SUPFAM" id="SSF47576">
    <property type="entry name" value="Calponin-homology domain, CH-domain"/>
    <property type="match status" value="1"/>
</dbReference>
<dbReference type="Proteomes" id="UP000291404">
    <property type="component" value="Unassembled WGS sequence"/>
</dbReference>
<evidence type="ECO:0000313" key="4">
    <source>
        <dbReference type="Proteomes" id="UP000291404"/>
    </source>
</evidence>
<dbReference type="InterPro" id="IPR008936">
    <property type="entry name" value="Rho_GTPase_activation_prot"/>
</dbReference>
<evidence type="ECO:0000259" key="2">
    <source>
        <dbReference type="PROSITE" id="PS50021"/>
    </source>
</evidence>
<evidence type="ECO:0000256" key="1">
    <source>
        <dbReference type="SAM" id="MobiDB-lite"/>
    </source>
</evidence>
<accession>A0A4Q9KZW9</accession>
<dbReference type="InterPro" id="IPR001936">
    <property type="entry name" value="RasGAP_dom"/>
</dbReference>
<keyword evidence="4" id="KW-1185">Reference proteome</keyword>
<dbReference type="SUPFAM" id="SSF48350">
    <property type="entry name" value="GTPase activation domain, GAP"/>
    <property type="match status" value="1"/>
</dbReference>
<dbReference type="InterPro" id="IPR000593">
    <property type="entry name" value="RasGAP_C"/>
</dbReference>
<feature type="compositionally biased region" description="Polar residues" evidence="1">
    <location>
        <begin position="403"/>
        <end position="414"/>
    </location>
</feature>
<feature type="compositionally biased region" description="Low complexity" evidence="1">
    <location>
        <begin position="688"/>
        <end position="701"/>
    </location>
</feature>
<dbReference type="STRING" id="148818.A0A4Q9KZW9"/>
<dbReference type="InterPro" id="IPR001715">
    <property type="entry name" value="CH_dom"/>
</dbReference>
<protein>
    <submittedName>
        <fullName evidence="3">Ras GTPase-activating-like protein</fullName>
    </submittedName>
</protein>
<dbReference type="VEuPathDB" id="MicrosporidiaDB:CWI39_2192p0010"/>
<dbReference type="VEuPathDB" id="MicrosporidiaDB:CWI39_2510p0010"/>
<sequence length="1303" mass="152224">KNVQNFESELPKGIILAEVGKILEPEIVKKIFLDETLQYRHTDNINFFLQAVLKQGLPKIFLFEVFDLYERRNIPRVIYCIHALAHFLNKKNIFPKISDLIGKIYFSDEQIQEKNEEINTAGLKLPHFKSIAQKLRDELIISSHLIYFFKYFIHKQTITEHQQLKNNTFNILLHHELLLEKKEKIRNFLVQKIKEFLKLHKITILQSKLKSLLYIKAFNEIFYRKKTLTLFSLRFYIFLLFNTSKTHHSYESEMHKIQTKINKILNENFMHEKYIDELEMRISLLVNNKVTVSNMVMNKPIPQDITLISQDTPHYKNLTTIFYILQTNPKYLIKILYNIQDKDTFIINTIVPLFYFGHGIREECLVNKLIDHILDTYNKEGDSCNGEGYSGDRDNYSGDRDNYNYNKDNGYSNYKDNKDNSNYISNYKDNYNNNYNNSNYNTNIYNPYPYTNNNNPNNIYANTPVSLCPSAIICCKILTHFYRVSKESKNHALSISSIISNLSVLEIECDPVNIYKELYNSQPLREIALQDIKVKNIYISRLKTLRGVINSLLNILQRNITNTPFILRYFLKQLFIRKYSFFGIKNMFYEEFILPFIIASDCFDNKYVSKEVRDKCVIISQLMSIIVGMECGLECDNDLGDSFSDNSDNNNNKDNSNKDNKERDNKDNKEINNKEIKNKERDNKEKNNINTKDNNTNTKEQINNTKEQINNINNTKEQINNINNTKANNTNEHNDPFLCDSYGIFVPLIKFIREASIKFNEIIISLGNAEDLNEHYRFGGLSSSVRVQRACVSFTATEVNDILSTYKIYVKGVGESSSRNIGNGEYIVNGDNSNRDISNYSSNRDISNRDNISNNHISSNHISNPSINNPNNNPININPNTPNINPTPYLDPFYSLICDTPLLKVNNNYPIKFYLNDPSLKKVEEKENLNNLISIIKYKMSVLLYFCFGKNVLDVVLRENKEEENKEYLEKYKYLERSYFNESVIENDSVSRDSRDSVFDSNKFDNVFDSSNIRDGNIRDIRDSNIRDLRDIRDNPYNTNTNTPYTNTNTNTDTNTPHNTNTNIPSDTADYCTCEQQGVIDSTFNLSKKLPENLEELKSEILDSLNFLESFGILKKSNLYVDMLFMISNDVLVLRSMNEERNSEMLVNKMTLNNLNMKNEYLKEKVRVHEEYLISFAEKMVGIKKKSFFKFEDSRISKLNKQSVYGTYVFSANKMKRKNVLLEIYNYNVNQYNGIFFLILCDKPNFFCVEMYVMDVLVGDGVSVRLDELLRSRFKGVSDMDYCGVCRFSVKGVLELINECYIK</sequence>
<dbReference type="GO" id="GO:0005938">
    <property type="term" value="C:cell cortex"/>
    <property type="evidence" value="ECO:0007669"/>
    <property type="project" value="TreeGrafter"/>
</dbReference>
<name>A0A4Q9KZW9_9MICR</name>
<dbReference type="Pfam" id="PF00307">
    <property type="entry name" value="CH"/>
    <property type="match status" value="1"/>
</dbReference>
<feature type="compositionally biased region" description="Basic and acidic residues" evidence="1">
    <location>
        <begin position="655"/>
        <end position="687"/>
    </location>
</feature>
<dbReference type="Gene3D" id="1.10.418.10">
    <property type="entry name" value="Calponin-like domain"/>
    <property type="match status" value="1"/>
</dbReference>
<feature type="compositionally biased region" description="Low complexity" evidence="1">
    <location>
        <begin position="837"/>
        <end position="868"/>
    </location>
</feature>
<dbReference type="PROSITE" id="PS50021">
    <property type="entry name" value="CH"/>
    <property type="match status" value="1"/>
</dbReference>
<feature type="region of interest" description="Disordered" evidence="1">
    <location>
        <begin position="832"/>
        <end position="868"/>
    </location>
</feature>
<feature type="region of interest" description="Disordered" evidence="1">
    <location>
        <begin position="1032"/>
        <end position="1061"/>
    </location>
</feature>
<feature type="compositionally biased region" description="Low complexity" evidence="1">
    <location>
        <begin position="644"/>
        <end position="654"/>
    </location>
</feature>
<dbReference type="GO" id="GO:0051015">
    <property type="term" value="F:actin filament binding"/>
    <property type="evidence" value="ECO:0007669"/>
    <property type="project" value="TreeGrafter"/>
</dbReference>
<dbReference type="VEuPathDB" id="MicrosporidiaDB:CWI36_1590p0010"/>
<dbReference type="InterPro" id="IPR036872">
    <property type="entry name" value="CH_dom_sf"/>
</dbReference>
<dbReference type="Pfam" id="PF03836">
    <property type="entry name" value="RasGAP_C"/>
    <property type="match status" value="1"/>
</dbReference>
<dbReference type="Pfam" id="PF00616">
    <property type="entry name" value="RasGAP"/>
    <property type="match status" value="1"/>
</dbReference>
<feature type="domain" description="Calponin-homology (CH)" evidence="2">
    <location>
        <begin position="1"/>
        <end position="88"/>
    </location>
</feature>